<name>A0A6I4TS35_9SPHN</name>
<feature type="domain" description="Putative auto-transporter adhesin head GIN" evidence="1">
    <location>
        <begin position="67"/>
        <end position="246"/>
    </location>
</feature>
<dbReference type="Pfam" id="PF10988">
    <property type="entry name" value="DUF2807"/>
    <property type="match status" value="1"/>
</dbReference>
<evidence type="ECO:0000313" key="3">
    <source>
        <dbReference type="Proteomes" id="UP000469430"/>
    </source>
</evidence>
<dbReference type="AlphaFoldDB" id="A0A6I4TS35"/>
<comment type="caution">
    <text evidence="2">The sequence shown here is derived from an EMBL/GenBank/DDBJ whole genome shotgun (WGS) entry which is preliminary data.</text>
</comment>
<sequence>MRLDNLFKALGSTIGPAIAATAASIANGLKDGGYREGRVDFNLGKAVPLDRLDIGEDTPAEELPGEVIVIGPDHVAICQGESFTISVDEASDDTTALHDGLRFAFIDGTLSISRAPGCSAQPATLRITTPIMPRALALAGSGDLSATALSGNAALTLTGSGRLQIDSIEAERLEVTLAGSGRLSGTGMAEQVHLSVLGSGHAELAGLKAGKADVTMAGSGRVALSCDGDVDVTILGSGKVILHGNARCRISGLGSGRVVCERPH</sequence>
<dbReference type="EMBL" id="WTYJ01000001">
    <property type="protein sequence ID" value="MXO97418.1"/>
    <property type="molecule type" value="Genomic_DNA"/>
</dbReference>
<gene>
    <name evidence="2" type="ORF">GRI97_00260</name>
</gene>
<protein>
    <recommendedName>
        <fullName evidence="1">Putative auto-transporter adhesin head GIN domain-containing protein</fullName>
    </recommendedName>
</protein>
<dbReference type="InterPro" id="IPR021255">
    <property type="entry name" value="DUF2807"/>
</dbReference>
<dbReference type="OrthoDB" id="7425768at2"/>
<dbReference type="RefSeq" id="WP_161389163.1">
    <property type="nucleotide sequence ID" value="NZ_JBHSCP010000001.1"/>
</dbReference>
<proteinExistence type="predicted"/>
<evidence type="ECO:0000259" key="1">
    <source>
        <dbReference type="Pfam" id="PF10988"/>
    </source>
</evidence>
<organism evidence="2 3">
    <name type="scientific">Croceibacterium xixiisoli</name>
    <dbReference type="NCBI Taxonomy" id="1476466"/>
    <lineage>
        <taxon>Bacteria</taxon>
        <taxon>Pseudomonadati</taxon>
        <taxon>Pseudomonadota</taxon>
        <taxon>Alphaproteobacteria</taxon>
        <taxon>Sphingomonadales</taxon>
        <taxon>Erythrobacteraceae</taxon>
        <taxon>Croceibacterium</taxon>
    </lineage>
</organism>
<dbReference type="Gene3D" id="2.160.20.120">
    <property type="match status" value="1"/>
</dbReference>
<evidence type="ECO:0000313" key="2">
    <source>
        <dbReference type="EMBL" id="MXO97418.1"/>
    </source>
</evidence>
<dbReference type="Proteomes" id="UP000469430">
    <property type="component" value="Unassembled WGS sequence"/>
</dbReference>
<reference evidence="2 3" key="1">
    <citation type="submission" date="2019-12" db="EMBL/GenBank/DDBJ databases">
        <title>Genomic-based taxomic classification of the family Erythrobacteraceae.</title>
        <authorList>
            <person name="Xu L."/>
        </authorList>
    </citation>
    <scope>NUCLEOTIDE SEQUENCE [LARGE SCALE GENOMIC DNA]</scope>
    <source>
        <strain evidence="2 3">S36</strain>
    </source>
</reference>
<keyword evidence="3" id="KW-1185">Reference proteome</keyword>
<accession>A0A6I4TS35</accession>